<evidence type="ECO:0000313" key="3">
    <source>
        <dbReference type="EMBL" id="KAF2229195.1"/>
    </source>
</evidence>
<feature type="region of interest" description="Disordered" evidence="1">
    <location>
        <begin position="1"/>
        <end position="72"/>
    </location>
</feature>
<feature type="domain" description="PH" evidence="2">
    <location>
        <begin position="105"/>
        <end position="223"/>
    </location>
</feature>
<dbReference type="InterPro" id="IPR011993">
    <property type="entry name" value="PH-like_dom_sf"/>
</dbReference>
<accession>A0A6A6GTZ1</accession>
<evidence type="ECO:0000313" key="4">
    <source>
        <dbReference type="Proteomes" id="UP000800092"/>
    </source>
</evidence>
<reference evidence="3" key="1">
    <citation type="journal article" date="2020" name="Stud. Mycol.">
        <title>101 Dothideomycetes genomes: a test case for predicting lifestyles and emergence of pathogens.</title>
        <authorList>
            <person name="Haridas S."/>
            <person name="Albert R."/>
            <person name="Binder M."/>
            <person name="Bloem J."/>
            <person name="Labutti K."/>
            <person name="Salamov A."/>
            <person name="Andreopoulos B."/>
            <person name="Baker S."/>
            <person name="Barry K."/>
            <person name="Bills G."/>
            <person name="Bluhm B."/>
            <person name="Cannon C."/>
            <person name="Castanera R."/>
            <person name="Culley D."/>
            <person name="Daum C."/>
            <person name="Ezra D."/>
            <person name="Gonzalez J."/>
            <person name="Henrissat B."/>
            <person name="Kuo A."/>
            <person name="Liang C."/>
            <person name="Lipzen A."/>
            <person name="Lutzoni F."/>
            <person name="Magnuson J."/>
            <person name="Mondo S."/>
            <person name="Nolan M."/>
            <person name="Ohm R."/>
            <person name="Pangilinan J."/>
            <person name="Park H.-J."/>
            <person name="Ramirez L."/>
            <person name="Alfaro M."/>
            <person name="Sun H."/>
            <person name="Tritt A."/>
            <person name="Yoshinaga Y."/>
            <person name="Zwiers L.-H."/>
            <person name="Turgeon B."/>
            <person name="Goodwin S."/>
            <person name="Spatafora J."/>
            <person name="Crous P."/>
            <person name="Grigoriev I."/>
        </authorList>
    </citation>
    <scope>NUCLEOTIDE SEQUENCE</scope>
    <source>
        <strain evidence="3">Tuck. ex Michener</strain>
    </source>
</reference>
<feature type="region of interest" description="Disordered" evidence="1">
    <location>
        <begin position="681"/>
        <end position="866"/>
    </location>
</feature>
<dbReference type="Gene3D" id="2.30.29.30">
    <property type="entry name" value="Pleckstrin-homology domain (PH domain)/Phosphotyrosine-binding domain (PTB)"/>
    <property type="match status" value="1"/>
</dbReference>
<feature type="compositionally biased region" description="Polar residues" evidence="1">
    <location>
        <begin position="1099"/>
        <end position="1123"/>
    </location>
</feature>
<feature type="compositionally biased region" description="Low complexity" evidence="1">
    <location>
        <begin position="470"/>
        <end position="479"/>
    </location>
</feature>
<dbReference type="FunFam" id="2.30.29.30:FF:000203">
    <property type="entry name" value="PH domain-containing protein"/>
    <property type="match status" value="1"/>
</dbReference>
<protein>
    <recommendedName>
        <fullName evidence="2">PH domain-containing protein</fullName>
    </recommendedName>
</protein>
<dbReference type="InterPro" id="IPR001849">
    <property type="entry name" value="PH_domain"/>
</dbReference>
<gene>
    <name evidence="3" type="ORF">EV356DRAFT_537456</name>
</gene>
<name>A0A6A6GTZ1_VIRVR</name>
<dbReference type="PROSITE" id="PS50003">
    <property type="entry name" value="PH_DOMAIN"/>
    <property type="match status" value="1"/>
</dbReference>
<feature type="compositionally biased region" description="Low complexity" evidence="1">
    <location>
        <begin position="1340"/>
        <end position="1376"/>
    </location>
</feature>
<sequence>MSQWGYGAPRSPTTSSPSSPTTAQHEKKGSVNTATITPTASTANLIDLSSPSPTPRPRARSEAPRPASRPVSMLMTYQPPIMGVDEDTPAELQPIFTFLNSHANKLYQEGYFLKLHDLDSRGRPSPDRNWVECFAQLVGTVLSLWDAAALDAAGEDGEVVPMFINLSDASIKMIESLPMNGQSGGSLQNVLSVSTAANNRYLLHFNSLSSLTQWTAGIRLAMFEHATLQEAYTGSLIAGKGKMLNNIRQIMERSRFITEDWVRVRFGAGTPWKRCWCVISPPNEKEYQKLQKSLKKRPIYDRSTPILKGDVKFYETKKITKKTQPIVTITDAFSCYSIYPQSKPLIDQSTLIKLEGLITAHGPQDTTTEGFIFVMPEVHPAVSGFEIMLRWLFPVFDTFGLYGRPSRLVADVRDTRSLMFALPSSRRYGYLDILDVAGLIHEKGSSSWSEREWRKQMKSLTSHRMTNGVADGSRSVSRAGGRRATESRAGGSLSRNGGVRFDETSSTPSSPRRGSPTRPGDSASPIIAPQRVDSAPPVGGFQPPSHQRSVSEAQGYRKYQSETPSRLSHEESASARPPVPPTHAVSTEGSPERAGMFAVGLNGVPHSGDSPEREGTMNQQQLAAEMSAMHLQPTSPPPGPVAAPPAMAHNARGRPQTKLYHPADLQRAHSDIDEATLAQMRDANQQASVMAGPNPRSRSAENKPTGLRQTQPQIGPLQRDYMNPAGMPADGLNHPKIMQSRNQAGFGAPKGLPTIPASPYVDDNQFPHGPVGVPAGPPVPTHGQSVPSQQEERTAPLDNMSIPTSIADRLGQSSLKPKHSITRKPIGSSPVSSKENLSRPGDPQQPDSSQIESARSESMTSSLGSLRNHVIDESALDSIVGQALDPGLQRQGTKHTTTSESIYSDNSNTTPDYASTIEEELPPARPVDKPRMGTMKTVGNIEDHPTNVNIGDVTYKPNQKIKPTTDIPNIDFGPTYALAPDGRPGTSGTMSPSGHTRNKSTDRLSAGSPAPLRDTPQDDKRSSYFGGRTTPSPHIRSGSRSPLDDAESPDNRNSVFWQPAQPLAEDIQSKRQSLTPEQWVQYRASMAAVPVYSHHQRQGSHTPTPPGSRNVSGDWTQNRSSSRIDLPARPGSRNELSSSRPGSRQDMLNRRGSRELLQRPSSRGSGMLLNRSDTDPAGHLSAREQEYVARASGSPLINLAQNARQPSPNEGNGLVGAIAQREQDRQRAKAGMSSAAIQNAVQANLVNQQREERRQQQIQRQQALEQQRLVEHQRQVEQQKVMMEQQRLMEQERARQQAASLQAAQAAQAAQLQWQQAQQAQMAQMQQLQYQQQQQQQQMMGRQRASWYGGQTPGTPQQQMPGAWPAQTPGQMTPGQGTPGPGQYGYGYFQQQQQGGRR</sequence>
<organism evidence="3 4">
    <name type="scientific">Viridothelium virens</name>
    <name type="common">Speckled blister lichen</name>
    <name type="synonym">Trypethelium virens</name>
    <dbReference type="NCBI Taxonomy" id="1048519"/>
    <lineage>
        <taxon>Eukaryota</taxon>
        <taxon>Fungi</taxon>
        <taxon>Dikarya</taxon>
        <taxon>Ascomycota</taxon>
        <taxon>Pezizomycotina</taxon>
        <taxon>Dothideomycetes</taxon>
        <taxon>Dothideomycetes incertae sedis</taxon>
        <taxon>Trypetheliales</taxon>
        <taxon>Trypetheliaceae</taxon>
        <taxon>Viridothelium</taxon>
    </lineage>
</organism>
<keyword evidence="4" id="KW-1185">Reference proteome</keyword>
<feature type="compositionally biased region" description="Pro residues" evidence="1">
    <location>
        <begin position="634"/>
        <end position="643"/>
    </location>
</feature>
<feature type="compositionally biased region" description="Basic and acidic residues" evidence="1">
    <location>
        <begin position="1147"/>
        <end position="1157"/>
    </location>
</feature>
<dbReference type="Proteomes" id="UP000800092">
    <property type="component" value="Unassembled WGS sequence"/>
</dbReference>
<feature type="region of interest" description="Disordered" evidence="1">
    <location>
        <begin position="1091"/>
        <end position="1178"/>
    </location>
</feature>
<feature type="compositionally biased region" description="Polar residues" evidence="1">
    <location>
        <begin position="890"/>
        <end position="913"/>
    </location>
</feature>
<feature type="compositionally biased region" description="Polar residues" evidence="1">
    <location>
        <begin position="845"/>
        <end position="865"/>
    </location>
</feature>
<feature type="region of interest" description="Disordered" evidence="1">
    <location>
        <begin position="460"/>
        <end position="653"/>
    </location>
</feature>
<feature type="compositionally biased region" description="Polar residues" evidence="1">
    <location>
        <begin position="986"/>
        <end position="995"/>
    </location>
</feature>
<dbReference type="OrthoDB" id="5563754at2759"/>
<evidence type="ECO:0000259" key="2">
    <source>
        <dbReference type="PROSITE" id="PS50003"/>
    </source>
</evidence>
<dbReference type="InterPro" id="IPR058155">
    <property type="entry name" value="Skg3/CAF120-like_PH"/>
</dbReference>
<dbReference type="EMBL" id="ML991872">
    <property type="protein sequence ID" value="KAF2229195.1"/>
    <property type="molecule type" value="Genomic_DNA"/>
</dbReference>
<feature type="compositionally biased region" description="Polar residues" evidence="1">
    <location>
        <begin position="30"/>
        <end position="44"/>
    </location>
</feature>
<dbReference type="SMART" id="SM00233">
    <property type="entry name" value="PH"/>
    <property type="match status" value="1"/>
</dbReference>
<feature type="region of interest" description="Disordered" evidence="1">
    <location>
        <begin position="1340"/>
        <end position="1398"/>
    </location>
</feature>
<feature type="compositionally biased region" description="Low complexity" evidence="1">
    <location>
        <begin position="504"/>
        <end position="520"/>
    </location>
</feature>
<feature type="compositionally biased region" description="Low complexity" evidence="1">
    <location>
        <begin position="1386"/>
        <end position="1398"/>
    </location>
</feature>
<dbReference type="SUPFAM" id="SSF50729">
    <property type="entry name" value="PH domain-like"/>
    <property type="match status" value="1"/>
</dbReference>
<evidence type="ECO:0000256" key="1">
    <source>
        <dbReference type="SAM" id="MobiDB-lite"/>
    </source>
</evidence>
<dbReference type="Pfam" id="PF25381">
    <property type="entry name" value="PH_26"/>
    <property type="match status" value="1"/>
</dbReference>
<feature type="compositionally biased region" description="Low complexity" evidence="1">
    <location>
        <begin position="9"/>
        <end position="22"/>
    </location>
</feature>
<proteinExistence type="predicted"/>
<feature type="region of interest" description="Disordered" evidence="1">
    <location>
        <begin position="882"/>
        <end position="1055"/>
    </location>
</feature>